<dbReference type="Pfam" id="PF04471">
    <property type="entry name" value="Mrr_cat"/>
    <property type="match status" value="1"/>
</dbReference>
<dbReference type="InterPro" id="IPR052906">
    <property type="entry name" value="Type_IV_Methyl-Rstrct_Enzyme"/>
</dbReference>
<proteinExistence type="predicted"/>
<accession>A0ABY2LL12</accession>
<keyword evidence="2" id="KW-0255">Endonuclease</keyword>
<dbReference type="GO" id="GO:0004519">
    <property type="term" value="F:endonuclease activity"/>
    <property type="evidence" value="ECO:0007669"/>
    <property type="project" value="UniProtKB-KW"/>
</dbReference>
<feature type="domain" description="Restriction endonuclease type IV Mrr" evidence="1">
    <location>
        <begin position="193"/>
        <end position="306"/>
    </location>
</feature>
<dbReference type="InterPro" id="IPR011335">
    <property type="entry name" value="Restrct_endonuc-II-like"/>
</dbReference>
<protein>
    <submittedName>
        <fullName evidence="2">Restriction endonuclease</fullName>
    </submittedName>
</protein>
<sequence length="331" mass="38138">MKTWMIRAGEDGYLFDEFNEKNLIGIGWNEVGDLKNLTVESSIEEKVRMLYPDYKEGKIISTKSQLKKFVLDFSLNDYVITYNPNSRIYLFGKITGDYQFIKNGINDYYHNRKVEWIKTIGRDRLLPSTKNTLGSSLTIFELTEEIQNEFLNLDIANVSTANTSNNLDDSEELQIIKEDFELKAHEFIKDRISKISWEEMQELVAGLLKAMGYKARVSKKGPDRGRDIIASPDGLGLEEPRIVVEVKHRTTSMGVTEVRSFLGGLREKDRGIFVSTSGFTKETKYEAERSVIPCTLVDLDHLVELIIDNYDNFDPYSRSILPLKKLYWPQN</sequence>
<evidence type="ECO:0000313" key="3">
    <source>
        <dbReference type="Proteomes" id="UP000297465"/>
    </source>
</evidence>
<dbReference type="PANTHER" id="PTHR30015">
    <property type="entry name" value="MRR RESTRICTION SYSTEM PROTEIN"/>
    <property type="match status" value="1"/>
</dbReference>
<keyword evidence="3" id="KW-1185">Reference proteome</keyword>
<evidence type="ECO:0000313" key="2">
    <source>
        <dbReference type="EMBL" id="TGK95010.1"/>
    </source>
</evidence>
<dbReference type="Gene3D" id="3.40.1350.10">
    <property type="match status" value="1"/>
</dbReference>
<dbReference type="Proteomes" id="UP000297465">
    <property type="component" value="Unassembled WGS sequence"/>
</dbReference>
<dbReference type="PANTHER" id="PTHR30015:SF7">
    <property type="entry name" value="TYPE IV METHYL-DIRECTED RESTRICTION ENZYME ECOKMRR"/>
    <property type="match status" value="1"/>
</dbReference>
<dbReference type="PIRSF" id="PIRSF031853">
    <property type="entry name" value="UPC031853"/>
    <property type="match status" value="1"/>
</dbReference>
<dbReference type="EMBL" id="RQFO01000021">
    <property type="protein sequence ID" value="TGK95010.1"/>
    <property type="molecule type" value="Genomic_DNA"/>
</dbReference>
<organism evidence="2 3">
    <name type="scientific">Leptospira montravelensis</name>
    <dbReference type="NCBI Taxonomy" id="2484961"/>
    <lineage>
        <taxon>Bacteria</taxon>
        <taxon>Pseudomonadati</taxon>
        <taxon>Spirochaetota</taxon>
        <taxon>Spirochaetia</taxon>
        <taxon>Leptospirales</taxon>
        <taxon>Leptospiraceae</taxon>
        <taxon>Leptospira</taxon>
    </lineage>
</organism>
<dbReference type="InterPro" id="IPR011856">
    <property type="entry name" value="tRNA_endonuc-like_dom_sf"/>
</dbReference>
<dbReference type="RefSeq" id="WP_135568638.1">
    <property type="nucleotide sequence ID" value="NZ_RQFN01000010.1"/>
</dbReference>
<gene>
    <name evidence="2" type="ORF">EHQ31_18685</name>
</gene>
<keyword evidence="2" id="KW-0540">Nuclease</keyword>
<comment type="caution">
    <text evidence="2">The sequence shown here is derived from an EMBL/GenBank/DDBJ whole genome shotgun (WGS) entry which is preliminary data.</text>
</comment>
<reference evidence="3" key="1">
    <citation type="journal article" date="2019" name="PLoS Negl. Trop. Dis.">
        <title>Revisiting the worldwide diversity of Leptospira species in the environment.</title>
        <authorList>
            <person name="Vincent A.T."/>
            <person name="Schiettekatte O."/>
            <person name="Bourhy P."/>
            <person name="Veyrier F.J."/>
            <person name="Picardeau M."/>
        </authorList>
    </citation>
    <scope>NUCLEOTIDE SEQUENCE [LARGE SCALE GENOMIC DNA]</scope>
    <source>
        <strain evidence="3">201800278</strain>
    </source>
</reference>
<keyword evidence="2" id="KW-0378">Hydrolase</keyword>
<dbReference type="InterPro" id="IPR007560">
    <property type="entry name" value="Restrct_endonuc_IV_Mrr"/>
</dbReference>
<dbReference type="InterPro" id="IPR016984">
    <property type="entry name" value="UCP031853"/>
</dbReference>
<name>A0ABY2LL12_9LEPT</name>
<dbReference type="SUPFAM" id="SSF52980">
    <property type="entry name" value="Restriction endonuclease-like"/>
    <property type="match status" value="1"/>
</dbReference>
<evidence type="ECO:0000259" key="1">
    <source>
        <dbReference type="Pfam" id="PF04471"/>
    </source>
</evidence>